<dbReference type="InterPro" id="IPR058923">
    <property type="entry name" value="RCC1-like_dom"/>
</dbReference>
<dbReference type="GO" id="GO:0061630">
    <property type="term" value="F:ubiquitin protein ligase activity"/>
    <property type="evidence" value="ECO:0007669"/>
    <property type="project" value="UniProtKB-EC"/>
</dbReference>
<organism evidence="15">
    <name type="scientific">Lygus hesperus</name>
    <name type="common">Western plant bug</name>
    <dbReference type="NCBI Taxonomy" id="30085"/>
    <lineage>
        <taxon>Eukaryota</taxon>
        <taxon>Metazoa</taxon>
        <taxon>Ecdysozoa</taxon>
        <taxon>Arthropoda</taxon>
        <taxon>Hexapoda</taxon>
        <taxon>Insecta</taxon>
        <taxon>Pterygota</taxon>
        <taxon>Neoptera</taxon>
        <taxon>Paraneoptera</taxon>
        <taxon>Hemiptera</taxon>
        <taxon>Heteroptera</taxon>
        <taxon>Panheteroptera</taxon>
        <taxon>Cimicomorpha</taxon>
        <taxon>Miridae</taxon>
        <taxon>Mirini</taxon>
        <taxon>Lygus</taxon>
    </lineage>
</organism>
<comment type="catalytic activity">
    <reaction evidence="1">
        <text>S-ubiquitinyl-[E2 ubiquitin-conjugating enzyme]-L-cysteine + [acceptor protein]-L-lysine = [E2 ubiquitin-conjugating enzyme]-L-cysteine + N(6)-ubiquitinyl-[acceptor protein]-L-lysine.</text>
        <dbReference type="EC" id="2.3.2.26"/>
    </reaction>
</comment>
<evidence type="ECO:0000256" key="3">
    <source>
        <dbReference type="ARBA" id="ARBA00004906"/>
    </source>
</evidence>
<dbReference type="InterPro" id="IPR000569">
    <property type="entry name" value="HECT_dom"/>
</dbReference>
<dbReference type="Gene3D" id="3.30.2160.10">
    <property type="entry name" value="Hect, E3 ligase catalytic domain"/>
    <property type="match status" value="1"/>
</dbReference>
<dbReference type="Pfam" id="PF00415">
    <property type="entry name" value="RCC1"/>
    <property type="match status" value="5"/>
</dbReference>
<feature type="repeat" description="RCC1" evidence="11">
    <location>
        <begin position="1706"/>
        <end position="1757"/>
    </location>
</feature>
<feature type="domain" description="UBA" evidence="13">
    <location>
        <begin position="528"/>
        <end position="576"/>
    </location>
</feature>
<dbReference type="Pfam" id="PF00632">
    <property type="entry name" value="HECT"/>
    <property type="match status" value="1"/>
</dbReference>
<dbReference type="FunFam" id="2.130.10.30:FF:000003">
    <property type="entry name" value="E3 ubiquitin-protein ligase HERC2 isoform X1"/>
    <property type="match status" value="1"/>
</dbReference>
<dbReference type="Gene3D" id="1.10.8.10">
    <property type="entry name" value="DNA helicase RuvA subunit, C-terminal domain"/>
    <property type="match status" value="1"/>
</dbReference>
<dbReference type="CDD" id="cd00078">
    <property type="entry name" value="HECTc"/>
    <property type="match status" value="1"/>
</dbReference>
<dbReference type="SUPFAM" id="SSF56204">
    <property type="entry name" value="Hect, E3 ligase catalytic domain"/>
    <property type="match status" value="1"/>
</dbReference>
<evidence type="ECO:0000256" key="7">
    <source>
        <dbReference type="ARBA" id="ARBA00022679"/>
    </source>
</evidence>
<evidence type="ECO:0000256" key="12">
    <source>
        <dbReference type="SAM" id="MobiDB-lite"/>
    </source>
</evidence>
<dbReference type="SUPFAM" id="SSF46934">
    <property type="entry name" value="UBA-like"/>
    <property type="match status" value="1"/>
</dbReference>
<dbReference type="Pfam" id="PF25390">
    <property type="entry name" value="WD40_RLD"/>
    <property type="match status" value="1"/>
</dbReference>
<keyword evidence="7" id="KW-0808">Transferase</keyword>
<feature type="compositionally biased region" description="Polar residues" evidence="12">
    <location>
        <begin position="2391"/>
        <end position="2400"/>
    </location>
</feature>
<dbReference type="InterPro" id="IPR014722">
    <property type="entry name" value="Rib_uL2_dom2"/>
</dbReference>
<evidence type="ECO:0000256" key="11">
    <source>
        <dbReference type="PROSITE-ProRule" id="PRU00235"/>
    </source>
</evidence>
<evidence type="ECO:0000256" key="9">
    <source>
        <dbReference type="ARBA" id="ARBA00022786"/>
    </source>
</evidence>
<dbReference type="Gene3D" id="3.30.2410.10">
    <property type="entry name" value="Hect, E3 ligase catalytic domain"/>
    <property type="match status" value="1"/>
</dbReference>
<dbReference type="SUPFAM" id="SSF63748">
    <property type="entry name" value="Tudor/PWWP/MBT"/>
    <property type="match status" value="1"/>
</dbReference>
<keyword evidence="5" id="KW-0963">Cytoplasm</keyword>
<evidence type="ECO:0000259" key="14">
    <source>
        <dbReference type="PROSITE" id="PS50237"/>
    </source>
</evidence>
<dbReference type="Pfam" id="PF11515">
    <property type="entry name" value="Cul7"/>
    <property type="match status" value="1"/>
</dbReference>
<keyword evidence="9 10" id="KW-0833">Ubl conjugation pathway</keyword>
<dbReference type="FunFam" id="3.30.2410.10:FF:000006">
    <property type="entry name" value="probable E3 ubiquitin-protein ligase HERC1 isoform X2"/>
    <property type="match status" value="1"/>
</dbReference>
<dbReference type="PRINTS" id="PR00633">
    <property type="entry name" value="RCCNDNSATION"/>
</dbReference>
<feature type="active site" description="Glycyl thioester intermediate" evidence="10">
    <location>
        <position position="2349"/>
    </location>
</feature>
<keyword evidence="8" id="KW-0677">Repeat</keyword>
<evidence type="ECO:0000256" key="5">
    <source>
        <dbReference type="ARBA" id="ARBA00022490"/>
    </source>
</evidence>
<dbReference type="PANTHER" id="PTHR22872:SF2">
    <property type="entry name" value="INHIBITOR OF BRUTON TYROSINE KINASE"/>
    <property type="match status" value="1"/>
</dbReference>
<dbReference type="GO" id="GO:0009966">
    <property type="term" value="P:regulation of signal transduction"/>
    <property type="evidence" value="ECO:0007669"/>
    <property type="project" value="UniProtKB-ARBA"/>
</dbReference>
<evidence type="ECO:0000256" key="1">
    <source>
        <dbReference type="ARBA" id="ARBA00000885"/>
    </source>
</evidence>
<feature type="repeat" description="RCC1" evidence="11">
    <location>
        <begin position="1654"/>
        <end position="1705"/>
    </location>
</feature>
<gene>
    <name evidence="15" type="primary">Herc2_6</name>
    <name evidence="15" type="ORF">CM83_94635</name>
</gene>
<reference evidence="15" key="2">
    <citation type="submission" date="2014-07" db="EMBL/GenBank/DDBJ databases">
        <authorList>
            <person name="Hull J."/>
        </authorList>
    </citation>
    <scope>NUCLEOTIDE SEQUENCE</scope>
</reference>
<feature type="repeat" description="RCC1" evidence="11">
    <location>
        <begin position="831"/>
        <end position="882"/>
    </location>
</feature>
<dbReference type="GO" id="GO:0005737">
    <property type="term" value="C:cytoplasm"/>
    <property type="evidence" value="ECO:0007669"/>
    <property type="project" value="UniProtKB-SubCell"/>
</dbReference>
<feature type="repeat" description="RCC1" evidence="11">
    <location>
        <begin position="1812"/>
        <end position="1863"/>
    </location>
</feature>
<dbReference type="PROSITE" id="PS50030">
    <property type="entry name" value="UBA"/>
    <property type="match status" value="1"/>
</dbReference>
<keyword evidence="6" id="KW-0597">Phosphoprotein</keyword>
<dbReference type="Gene3D" id="3.90.1750.10">
    <property type="entry name" value="Hect, E3 ligase catalytic domains"/>
    <property type="match status" value="1"/>
</dbReference>
<dbReference type="SMART" id="SM00119">
    <property type="entry name" value="HECTc"/>
    <property type="match status" value="1"/>
</dbReference>
<evidence type="ECO:0000256" key="6">
    <source>
        <dbReference type="ARBA" id="ARBA00022553"/>
    </source>
</evidence>
<dbReference type="PROSITE" id="PS50237">
    <property type="entry name" value="HECT"/>
    <property type="match status" value="1"/>
</dbReference>
<dbReference type="Gene3D" id="2.130.10.30">
    <property type="entry name" value="Regulator of chromosome condensation 1/beta-lactamase-inhibitor protein II"/>
    <property type="match status" value="2"/>
</dbReference>
<feature type="domain" description="HECT" evidence="14">
    <location>
        <begin position="2042"/>
        <end position="2381"/>
    </location>
</feature>
<feature type="repeat" description="RCC1" evidence="11">
    <location>
        <begin position="883"/>
        <end position="934"/>
    </location>
</feature>
<feature type="region of interest" description="Disordered" evidence="12">
    <location>
        <begin position="2390"/>
        <end position="2415"/>
    </location>
</feature>
<evidence type="ECO:0000256" key="10">
    <source>
        <dbReference type="PROSITE-ProRule" id="PRU00104"/>
    </source>
</evidence>
<evidence type="ECO:0000259" key="13">
    <source>
        <dbReference type="PROSITE" id="PS50030"/>
    </source>
</evidence>
<protein>
    <recommendedName>
        <fullName evidence="4">HECT-type E3 ubiquitin transferase</fullName>
        <ecNumber evidence="4">2.3.2.26</ecNumber>
    </recommendedName>
</protein>
<dbReference type="EMBL" id="GBHO01038774">
    <property type="protein sequence ID" value="JAG04830.1"/>
    <property type="molecule type" value="Transcribed_RNA"/>
</dbReference>
<reference evidence="15" key="1">
    <citation type="journal article" date="2014" name="PLoS ONE">
        <title>Transcriptome-Based Identification of ABC Transporters in the Western Tarnished Plant Bug Lygus hesperus.</title>
        <authorList>
            <person name="Hull J.J."/>
            <person name="Chaney K."/>
            <person name="Geib S.M."/>
            <person name="Fabrick J.A."/>
            <person name="Brent C.S."/>
            <person name="Walsh D."/>
            <person name="Lavine L.C."/>
        </authorList>
    </citation>
    <scope>NUCLEOTIDE SEQUENCE</scope>
</reference>
<evidence type="ECO:0000313" key="15">
    <source>
        <dbReference type="EMBL" id="JAG04830.1"/>
    </source>
</evidence>
<dbReference type="InterPro" id="IPR015940">
    <property type="entry name" value="UBA"/>
</dbReference>
<dbReference type="InterPro" id="IPR035983">
    <property type="entry name" value="Hect_E3_ubiquitin_ligase"/>
</dbReference>
<name>A0A0A9WIZ4_LYGHE</name>
<evidence type="ECO:0000256" key="8">
    <source>
        <dbReference type="ARBA" id="ARBA00022737"/>
    </source>
</evidence>
<accession>A0A0A9WIZ4</accession>
<evidence type="ECO:0000256" key="2">
    <source>
        <dbReference type="ARBA" id="ARBA00004496"/>
    </source>
</evidence>
<dbReference type="EC" id="2.3.2.26" evidence="4"/>
<dbReference type="InterPro" id="IPR021097">
    <property type="entry name" value="CPH_domain"/>
</dbReference>
<evidence type="ECO:0000256" key="4">
    <source>
        <dbReference type="ARBA" id="ARBA00012485"/>
    </source>
</evidence>
<dbReference type="InterPro" id="IPR009091">
    <property type="entry name" value="RCC1/BLIP-II"/>
</dbReference>
<dbReference type="InterPro" id="IPR009060">
    <property type="entry name" value="UBA-like_sf"/>
</dbReference>
<dbReference type="FunFam" id="3.30.2160.10:FF:000010">
    <property type="entry name" value="E3 ubiquitin-protein ligase HERC2 isoform X2"/>
    <property type="match status" value="1"/>
</dbReference>
<dbReference type="SUPFAM" id="SSF57850">
    <property type="entry name" value="RING/U-box"/>
    <property type="match status" value="1"/>
</dbReference>
<dbReference type="PROSITE" id="PS50012">
    <property type="entry name" value="RCC1_3"/>
    <property type="match status" value="9"/>
</dbReference>
<dbReference type="InterPro" id="IPR000408">
    <property type="entry name" value="Reg_chr_condens"/>
</dbReference>
<dbReference type="SUPFAM" id="SSF50985">
    <property type="entry name" value="RCC1/BLIP-II"/>
    <property type="match status" value="2"/>
</dbReference>
<feature type="repeat" description="RCC1" evidence="11">
    <location>
        <begin position="1548"/>
        <end position="1599"/>
    </location>
</feature>
<dbReference type="InterPro" id="IPR051625">
    <property type="entry name" value="Signaling_Regulatory_Domain"/>
</dbReference>
<feature type="repeat" description="RCC1" evidence="11">
    <location>
        <begin position="1600"/>
        <end position="1653"/>
    </location>
</feature>
<proteinExistence type="predicted"/>
<sequence>MGLLLERAVLSVNWARMVGFEYSGTTDQPIRIGWAKKENTTSNSLTPPSQKIMKLKSQILSLTKVAFLSFEDNNPCGILCQSSVLLLWSITICCGLNADSMQPSSLRIFTSLLRNLLKEATSDSLVNISQGRHWVSLGLLRVICDRNAVVCKAVCATPWLNQLFSLVTWQSISDLQTQLLTYRLMRSILPSGVTDMEERYTVLERLLNLLGEVAITCHADIHVYNNIDVKIPVLVTPSHTSTLVEECIYLVRTLHVLPEWNSVCNQLLTSKLTTAGDLLSHPLLNLQNEIDPETVTMQCSAMASLLVLGGIDCRPHLGSTVSTPNMANGTMCRITKRGKIAVQMHDDNSIKLYSLHSVKGLSFPHFSLDQMPMTDALLETWATLLSLTTYSHSFKTVPAGCINMPLLHNQQQVLAAVKACRVLLQYQSRLRRVLKQPYSSLEALNECEETDTDPHSLLIHQLILNAVQPSPLKSDYSRAELEETAICVSQYLATQAFVSGEAEPKSVKLPASLIGSTASQVHTSMIISSSSSPLVSQLMEMGFSKRSIETAVRVLGGAGGDTTLNVDRIVAWLIEHSDDPISRSASISSFEALSDRDSLSEECTSVTEEQVTNSITQYNKRSDFLSNDEYAMYVRDNVAPGMFVRCCKSYEEVMENDVGRVIKVDHEGLHDLNLQVDWQSKGGLYWVRFIHVEMLGFSSNAIPPPPIKIGDKVRVRPSVTVPKFKWGYIDHNSIGVVTGVSYSGRRVTVNFPEQSNWTGLISEMEVVPSCHVDILCNGCNQTPITGPRLKCKACENFNYCDLPQNVERLNGLGVCHIECGAQFSLALTKSGQIWTWGKGDYFRLGIGSDHHVRKPTLVEGLKGEKVIDVAVGALHCLAVTESGAVFSWGDNDHGQQGNGTTLVNRKPSLVHGFGDVKVNRVASGSSHSVAWVAPDLKPPTSHDPVLFAKSKDPLGVSILGLGEYDASKDGPNCGNSGYQRDSLAHNILSLDSNVAKQNALQHILNGLRILYARDTVVAALQNHTKAQEPLASDDMGDDCGLSFISGQQNNTEIAQGGGEAPASEAEAVAMNNKWSPDSTESPLAAFPSLTTSSTSVSSRTSRLSASAMSIIAATIKCNPQMTPNMMLGLSDNNGTENSTSDDFTALLGLNEARMLVDLLKLAVVNRAGDNAKETLTSVLIGIAKNQSSAASMLLELCVTELEDVALNNNNLISVPMPIVQESSHPYIDDVSLSGNVKIPGAEELRVVFDPKCSTEKRHDPLCITDASGKTIAIRSGREVSEWSTPVVVPGDELKWKFTSDSSLNGWGWRFTVHPVVLLQNQLGCDRNVLSKPSVEVVMCLLEPCLSFTTQHTLITRLAAALASCAQLSSLSADERMWCIERLHDVIRSPLGKLLDITSMLQSETMDSSLSCLLKTMPVAVLKQFEYEDPSVKGGKQLMYSPFLKSLIALAADLGLDLLPCTSDIHKWVWFRRYCMGVRVATALIRRTSLPQQFCQEVQSKILELIPRSEELNLDHENHEIFKLEHDEQLLLWLNRKGDDWRLSWGGCGAIYGWGHNHRGQLGGVEGAKVRLPTISESLSALHPIQLVGGEQTLMAVTPDGKVYATGYGAGGRLGIGGTETVLTPTLIDTLQTVFVKKVAVNSGGKHCLALSAEGDVYSWGEGEDGQLGHGNKSMCDRPCIIEALRGKNVVDIACGGAHSAAITANGELYTWGKGRYGRLGHGDSENQLKPKLIEALLGYHVFDVACGSGDAQTLCITEDDSVWSWGDGDYGKLGRGGSDGCKIPLKIESLAGLGVMKVECGSQFSVALTRSGSVYTWGKGDYHRLGHGSDDHVRRPRKVASLQGKKIISIATGSLHCVACSDQGEVFTWGDNDEGQLGDGTTNAIQKPRLVVALQGKKITRVACGSAHTLAWSTDKPLSSSRVPSKVPMEYDLLRDFPPSLLRNRLVLLHHASDLLCPIVSMLPLNGEISLNTLRSILVYGTKEATFRKVVQGTMVRDRQHGPVVELNRIQVKRSRAKGGHAGPDGIKSVFGQMVQKKSFLNQESLFLPHRVWKVKFVGESVDDCGGGYSESIAEMCDELQNGSLPLLIPTPNGRDETGTNRDCFLLNPHAKSPVHINMFKFLGMLMGIAIRTGSPLSLNLAEPVWKQLAGIPLTLADLTEIDRDYIPGLLCIRDMNGEDKELNALDMPFSIPSSAGIDVPLSSCYRRITNNNKHEYIRLALNYRLHEFDDQVQAVREGMAKVIPVPLLHLFSGYELETMVCGSPDIPLNLLKSVATYKGVDASAPLVTWFWEVMEEFTNQERSLFLRFVWGRTRLPRTIADFRGRDFVLQVLDKYNPPDHFLPESYTCFFLLKMPRYSCKAILQEKLKYAIHFCKSIDTDEYARVAMPGSTHTSTNSDSDGLESFASEDIASIT</sequence>
<feature type="repeat" description="RCC1" evidence="11">
    <location>
        <begin position="1760"/>
        <end position="1811"/>
    </location>
</feature>
<dbReference type="FunFam" id="2.30.30.30:FF:000015">
    <property type="entry name" value="E3 ubiquitin-protein ligase HERC2"/>
    <property type="match status" value="1"/>
</dbReference>
<feature type="region of interest" description="Disordered" evidence="12">
    <location>
        <begin position="1073"/>
        <end position="1095"/>
    </location>
</feature>
<feature type="repeat" description="RCC1" evidence="11">
    <location>
        <begin position="1864"/>
        <end position="1915"/>
    </location>
</feature>
<dbReference type="Gene3D" id="2.30.30.30">
    <property type="match status" value="1"/>
</dbReference>
<comment type="pathway">
    <text evidence="3">Protein modification; protein ubiquitination.</text>
</comment>
<comment type="subcellular location">
    <subcellularLocation>
        <location evidence="2">Cytoplasm</location>
    </subcellularLocation>
</comment>
<dbReference type="PANTHER" id="PTHR22872">
    <property type="entry name" value="BTK-BINDING PROTEIN-RELATED"/>
    <property type="match status" value="1"/>
</dbReference>